<keyword evidence="2" id="KW-1185">Reference proteome</keyword>
<dbReference type="EMBL" id="PKPP01010843">
    <property type="protein sequence ID" value="PWA45285.1"/>
    <property type="molecule type" value="Genomic_DNA"/>
</dbReference>
<comment type="caution">
    <text evidence="1">The sequence shown here is derived from an EMBL/GenBank/DDBJ whole genome shotgun (WGS) entry which is preliminary data.</text>
</comment>
<sequence length="299" mass="33933">MSSHEETVPHNQDVNMLCDEFATHLTTNSEPNLDSHNIDVHVDVEQRPTATTAQIDRIWVDLVRKDIKSMLDIIDAAEYRIENDSTTVEGLMKLVLENVKATAKWMEDLEIYFAKIFDHYNMVDIKSPNSKDIRATDIAKNEVPVPVPRKRGRLMKNGAFANNNVDERNVEAMPLKQMGDDDIQTNDKLVAGIWVEGNNNITAYKRSIVVYAKSEHPTQIQPYYASYDPLSYPMFFPNGHDSHMERIEPVVEPVVQHVAAEIESQIMAAFSPMDVDPVFNPTVPDLEPEWLNGSNILLS</sequence>
<dbReference type="AlphaFoldDB" id="A0A2U1L8D6"/>
<accession>A0A2U1L8D6</accession>
<reference evidence="1 2" key="1">
    <citation type="journal article" date="2018" name="Mol. Plant">
        <title>The genome of Artemisia annua provides insight into the evolution of Asteraceae family and artemisinin biosynthesis.</title>
        <authorList>
            <person name="Shen Q."/>
            <person name="Zhang L."/>
            <person name="Liao Z."/>
            <person name="Wang S."/>
            <person name="Yan T."/>
            <person name="Shi P."/>
            <person name="Liu M."/>
            <person name="Fu X."/>
            <person name="Pan Q."/>
            <person name="Wang Y."/>
            <person name="Lv Z."/>
            <person name="Lu X."/>
            <person name="Zhang F."/>
            <person name="Jiang W."/>
            <person name="Ma Y."/>
            <person name="Chen M."/>
            <person name="Hao X."/>
            <person name="Li L."/>
            <person name="Tang Y."/>
            <person name="Lv G."/>
            <person name="Zhou Y."/>
            <person name="Sun X."/>
            <person name="Brodelius P.E."/>
            <person name="Rose J.K.C."/>
            <person name="Tang K."/>
        </authorList>
    </citation>
    <scope>NUCLEOTIDE SEQUENCE [LARGE SCALE GENOMIC DNA]</scope>
    <source>
        <strain evidence="2">cv. Huhao1</strain>
        <tissue evidence="1">Leaf</tissue>
    </source>
</reference>
<gene>
    <name evidence="1" type="ORF">CTI12_AA515040</name>
</gene>
<proteinExistence type="predicted"/>
<dbReference type="Proteomes" id="UP000245207">
    <property type="component" value="Unassembled WGS sequence"/>
</dbReference>
<evidence type="ECO:0000313" key="1">
    <source>
        <dbReference type="EMBL" id="PWA45285.1"/>
    </source>
</evidence>
<organism evidence="1 2">
    <name type="scientific">Artemisia annua</name>
    <name type="common">Sweet wormwood</name>
    <dbReference type="NCBI Taxonomy" id="35608"/>
    <lineage>
        <taxon>Eukaryota</taxon>
        <taxon>Viridiplantae</taxon>
        <taxon>Streptophyta</taxon>
        <taxon>Embryophyta</taxon>
        <taxon>Tracheophyta</taxon>
        <taxon>Spermatophyta</taxon>
        <taxon>Magnoliopsida</taxon>
        <taxon>eudicotyledons</taxon>
        <taxon>Gunneridae</taxon>
        <taxon>Pentapetalae</taxon>
        <taxon>asterids</taxon>
        <taxon>campanulids</taxon>
        <taxon>Asterales</taxon>
        <taxon>Asteraceae</taxon>
        <taxon>Asteroideae</taxon>
        <taxon>Anthemideae</taxon>
        <taxon>Artemisiinae</taxon>
        <taxon>Artemisia</taxon>
    </lineage>
</organism>
<protein>
    <submittedName>
        <fullName evidence="1">Uncharacterized protein</fullName>
    </submittedName>
</protein>
<name>A0A2U1L8D6_ARTAN</name>
<evidence type="ECO:0000313" key="2">
    <source>
        <dbReference type="Proteomes" id="UP000245207"/>
    </source>
</evidence>